<organism evidence="2 3">
    <name type="scientific">Brassica cretica</name>
    <name type="common">Mustard</name>
    <dbReference type="NCBI Taxonomy" id="69181"/>
    <lineage>
        <taxon>Eukaryota</taxon>
        <taxon>Viridiplantae</taxon>
        <taxon>Streptophyta</taxon>
        <taxon>Embryophyta</taxon>
        <taxon>Tracheophyta</taxon>
        <taxon>Spermatophyta</taxon>
        <taxon>Magnoliopsida</taxon>
        <taxon>eudicotyledons</taxon>
        <taxon>Gunneridae</taxon>
        <taxon>Pentapetalae</taxon>
        <taxon>rosids</taxon>
        <taxon>malvids</taxon>
        <taxon>Brassicales</taxon>
        <taxon>Brassicaceae</taxon>
        <taxon>Brassiceae</taxon>
        <taxon>Brassica</taxon>
    </lineage>
</organism>
<evidence type="ECO:0000313" key="3">
    <source>
        <dbReference type="Proteomes" id="UP000266723"/>
    </source>
</evidence>
<accession>A0ABQ7C6R6</accession>
<sequence length="216" mass="24443">MGATLPERRHELDVPYLSERPYQSDNTRSLAIFVSERPPRATRRSRSSSRVTSPQRHPEVARVCVENEPGATSRSDVPRSLRFNYLVELMINQGPFGIGVPHGVLRDIWVRLELKRGDKGDHWTSSAWERPYRSDAMNSLCPTSQSDLTRVTTRGRSPFSIRSDLLERQGEVAPAPERPHHSDTQRSLGFVSKTSRERPPGATCRGRCASIIWSNL</sequence>
<feature type="region of interest" description="Disordered" evidence="1">
    <location>
        <begin position="28"/>
        <end position="60"/>
    </location>
</feature>
<protein>
    <submittedName>
        <fullName evidence="2">Uncharacterized protein</fullName>
    </submittedName>
</protein>
<feature type="region of interest" description="Disordered" evidence="1">
    <location>
        <begin position="170"/>
        <end position="202"/>
    </location>
</feature>
<feature type="compositionally biased region" description="Basic and acidic residues" evidence="1">
    <location>
        <begin position="1"/>
        <end position="13"/>
    </location>
</feature>
<reference evidence="2 3" key="1">
    <citation type="journal article" date="2020" name="BMC Genomics">
        <title>Intraspecific diversification of the crop wild relative Brassica cretica Lam. using demographic model selection.</title>
        <authorList>
            <person name="Kioukis A."/>
            <person name="Michalopoulou V.A."/>
            <person name="Briers L."/>
            <person name="Pirintsos S."/>
            <person name="Studholme D.J."/>
            <person name="Pavlidis P."/>
            <person name="Sarris P.F."/>
        </authorList>
    </citation>
    <scope>NUCLEOTIDE SEQUENCE [LARGE SCALE GENOMIC DNA]</scope>
    <source>
        <strain evidence="3">cv. PFS-1207/04</strain>
    </source>
</reference>
<proteinExistence type="predicted"/>
<name>A0ABQ7C6R6_BRACR</name>
<evidence type="ECO:0000256" key="1">
    <source>
        <dbReference type="SAM" id="MobiDB-lite"/>
    </source>
</evidence>
<dbReference type="EMBL" id="QGKV02000832">
    <property type="protein sequence ID" value="KAF3547670.1"/>
    <property type="molecule type" value="Genomic_DNA"/>
</dbReference>
<keyword evidence="3" id="KW-1185">Reference proteome</keyword>
<dbReference type="Proteomes" id="UP000266723">
    <property type="component" value="Unassembled WGS sequence"/>
</dbReference>
<comment type="caution">
    <text evidence="2">The sequence shown here is derived from an EMBL/GenBank/DDBJ whole genome shotgun (WGS) entry which is preliminary data.</text>
</comment>
<gene>
    <name evidence="2" type="ORF">DY000_02009420</name>
</gene>
<feature type="region of interest" description="Disordered" evidence="1">
    <location>
        <begin position="1"/>
        <end position="20"/>
    </location>
</feature>
<evidence type="ECO:0000313" key="2">
    <source>
        <dbReference type="EMBL" id="KAF3547670.1"/>
    </source>
</evidence>